<evidence type="ECO:0000256" key="2">
    <source>
        <dbReference type="SAM" id="Coils"/>
    </source>
</evidence>
<dbReference type="PANTHER" id="PTHR12651:SF1">
    <property type="entry name" value="26S PROTEASOME NON-ATPASE REGULATORY SUBUNIT 9"/>
    <property type="match status" value="1"/>
</dbReference>
<dbReference type="InterPro" id="IPR036034">
    <property type="entry name" value="PDZ_sf"/>
</dbReference>
<keyword evidence="2" id="KW-0175">Coiled coil</keyword>
<evidence type="ECO:0000256" key="1">
    <source>
        <dbReference type="ARBA" id="ARBA00023186"/>
    </source>
</evidence>
<dbReference type="Proteomes" id="UP001209570">
    <property type="component" value="Unassembled WGS sequence"/>
</dbReference>
<dbReference type="Gene3D" id="2.30.42.10">
    <property type="match status" value="1"/>
</dbReference>
<keyword evidence="4" id="KW-0812">Transmembrane</keyword>
<dbReference type="PANTHER" id="PTHR12651">
    <property type="entry name" value="26S PROTEASOME NON-ATPASE REGULATORY SUBUNIT 9"/>
    <property type="match status" value="1"/>
</dbReference>
<dbReference type="GO" id="GO:0005634">
    <property type="term" value="C:nucleus"/>
    <property type="evidence" value="ECO:0007669"/>
    <property type="project" value="TreeGrafter"/>
</dbReference>
<evidence type="ECO:0000313" key="7">
    <source>
        <dbReference type="Proteomes" id="UP001209570"/>
    </source>
</evidence>
<evidence type="ECO:0000256" key="3">
    <source>
        <dbReference type="SAM" id="MobiDB-lite"/>
    </source>
</evidence>
<feature type="transmembrane region" description="Helical" evidence="4">
    <location>
        <begin position="25"/>
        <end position="44"/>
    </location>
</feature>
<gene>
    <name evidence="6" type="ORF">P43SY_006941</name>
</gene>
<feature type="compositionally biased region" description="Low complexity" evidence="3">
    <location>
        <begin position="507"/>
        <end position="517"/>
    </location>
</feature>
<feature type="domain" description="Nas2 N-terminal" evidence="5">
    <location>
        <begin position="418"/>
        <end position="495"/>
    </location>
</feature>
<dbReference type="GO" id="GO:0070682">
    <property type="term" value="P:proteasome regulatory particle assembly"/>
    <property type="evidence" value="ECO:0007669"/>
    <property type="project" value="InterPro"/>
</dbReference>
<reference evidence="6" key="1">
    <citation type="submission" date="2021-12" db="EMBL/GenBank/DDBJ databases">
        <title>Prjna785345.</title>
        <authorList>
            <person name="Rujirawat T."/>
            <person name="Krajaejun T."/>
        </authorList>
    </citation>
    <scope>NUCLEOTIDE SEQUENCE</scope>
    <source>
        <strain evidence="6">Pi057C3</strain>
    </source>
</reference>
<dbReference type="FunFam" id="2.30.42.10:FF:000107">
    <property type="entry name" value="26S proteasome non-ATPase regulatory subunit 9"/>
    <property type="match status" value="1"/>
</dbReference>
<sequence length="649" mass="72118">MARPVRATSRAGLQMPPLLDRLRPLLLLVIFVFVVLPMFVYNVYILDVSHLPSLRGILAQDSVWFRDDDATYSGVARLDTLPASLRACVNVAADRLDAPSNALLEQCFETPPPTTEVPDLVHFVYLPVQHVPLLAGESPPRRENFTFVQFAAVQSIQKALRPEMMVLHYPEKEPASYWYTQCQRHLSLHRVTMPKTPANGRSSLSVYQRRDVMQLLIALRALRKLGGVVFTDFNTVVLRSFRAWRRYALIAGLKASSTQTLSVSSRVLQASKGHPYIAYIESSLRQMLESDDARLRDTPLPRLIGELTVERYGQHDGKLNGAFVAARVFDGVPPQQLDDQTIFDNLRFVTALHLESGDDTSAATSAVKAMMATQDRLVDIAALRKDKTLFGAMLRYVVEQVIKPLNNKMAAALMDEYAQLTQQKEALETEIAAIVEELTAGPNAPGLQGPLVDAEGFPRADIDVYRVRHQRHAFACKQTDHRAVMARIEQLLPQLVHSLLAARKPSAAASSSLSAPPARRDDATEMAATRETTHTPATSELTKLPAFARVQRVEEDSPAAWADLRVDDRVVVFGTADATNHRQLTAVKEIVLRNVGSPIRVVVRRTRPTKQEATEEEATMEELELTLTPQTWRGAGVLGCLIVPLDETP</sequence>
<dbReference type="Pfam" id="PF18265">
    <property type="entry name" value="Nas2_N"/>
    <property type="match status" value="1"/>
</dbReference>
<proteinExistence type="predicted"/>
<dbReference type="GO" id="GO:0005737">
    <property type="term" value="C:cytoplasm"/>
    <property type="evidence" value="ECO:0007669"/>
    <property type="project" value="TreeGrafter"/>
</dbReference>
<dbReference type="SUPFAM" id="SSF50156">
    <property type="entry name" value="PDZ domain-like"/>
    <property type="match status" value="1"/>
</dbReference>
<feature type="region of interest" description="Disordered" evidence="3">
    <location>
        <begin position="507"/>
        <end position="540"/>
    </location>
</feature>
<dbReference type="InterPro" id="IPR040815">
    <property type="entry name" value="Nas2_N"/>
</dbReference>
<dbReference type="InterPro" id="IPR035269">
    <property type="entry name" value="PSMD9"/>
</dbReference>
<keyword evidence="1" id="KW-0143">Chaperone</keyword>
<evidence type="ECO:0000259" key="5">
    <source>
        <dbReference type="Pfam" id="PF18265"/>
    </source>
</evidence>
<accession>A0AAD5QCU6</accession>
<dbReference type="AlphaFoldDB" id="A0AAD5QCU6"/>
<dbReference type="Gene3D" id="6.10.140.1710">
    <property type="match status" value="1"/>
</dbReference>
<name>A0AAD5QCU6_PYTIN</name>
<feature type="coiled-coil region" evidence="2">
    <location>
        <begin position="410"/>
        <end position="437"/>
    </location>
</feature>
<keyword evidence="4" id="KW-0472">Membrane</keyword>
<keyword evidence="7" id="KW-1185">Reference proteome</keyword>
<evidence type="ECO:0000313" key="6">
    <source>
        <dbReference type="EMBL" id="KAJ0405256.1"/>
    </source>
</evidence>
<comment type="caution">
    <text evidence="6">The sequence shown here is derived from an EMBL/GenBank/DDBJ whole genome shotgun (WGS) entry which is preliminary data.</text>
</comment>
<evidence type="ECO:0000256" key="4">
    <source>
        <dbReference type="SAM" id="Phobius"/>
    </source>
</evidence>
<keyword evidence="4" id="KW-1133">Transmembrane helix</keyword>
<protein>
    <recommendedName>
        <fullName evidence="5">Nas2 N-terminal domain-containing protein</fullName>
    </recommendedName>
</protein>
<dbReference type="EMBL" id="JAKCXM010000048">
    <property type="protein sequence ID" value="KAJ0405256.1"/>
    <property type="molecule type" value="Genomic_DNA"/>
</dbReference>
<organism evidence="6 7">
    <name type="scientific">Pythium insidiosum</name>
    <name type="common">Pythiosis disease agent</name>
    <dbReference type="NCBI Taxonomy" id="114742"/>
    <lineage>
        <taxon>Eukaryota</taxon>
        <taxon>Sar</taxon>
        <taxon>Stramenopiles</taxon>
        <taxon>Oomycota</taxon>
        <taxon>Peronosporomycetes</taxon>
        <taxon>Pythiales</taxon>
        <taxon>Pythiaceae</taxon>
        <taxon>Pythium</taxon>
    </lineage>
</organism>